<feature type="compositionally biased region" description="Basic residues" evidence="1">
    <location>
        <begin position="737"/>
        <end position="747"/>
    </location>
</feature>
<feature type="compositionally biased region" description="Basic and acidic residues" evidence="1">
    <location>
        <begin position="875"/>
        <end position="892"/>
    </location>
</feature>
<feature type="compositionally biased region" description="Polar residues" evidence="1">
    <location>
        <begin position="819"/>
        <end position="858"/>
    </location>
</feature>
<dbReference type="Proteomes" id="UP000770661">
    <property type="component" value="Unassembled WGS sequence"/>
</dbReference>
<feature type="region of interest" description="Disordered" evidence="1">
    <location>
        <begin position="402"/>
        <end position="457"/>
    </location>
</feature>
<feature type="compositionally biased region" description="Polar residues" evidence="1">
    <location>
        <begin position="245"/>
        <end position="269"/>
    </location>
</feature>
<dbReference type="OrthoDB" id="6374855at2759"/>
<proteinExistence type="predicted"/>
<feature type="region of interest" description="Disordered" evidence="1">
    <location>
        <begin position="819"/>
        <end position="893"/>
    </location>
</feature>
<feature type="region of interest" description="Disordered" evidence="1">
    <location>
        <begin position="328"/>
        <end position="377"/>
    </location>
</feature>
<feature type="compositionally biased region" description="Basic and acidic residues" evidence="1">
    <location>
        <begin position="357"/>
        <end position="370"/>
    </location>
</feature>
<feature type="region of interest" description="Disordered" evidence="1">
    <location>
        <begin position="194"/>
        <end position="289"/>
    </location>
</feature>
<feature type="region of interest" description="Disordered" evidence="1">
    <location>
        <begin position="965"/>
        <end position="1016"/>
    </location>
</feature>
<feature type="compositionally biased region" description="Polar residues" evidence="1">
    <location>
        <begin position="280"/>
        <end position="289"/>
    </location>
</feature>
<feature type="region of interest" description="Disordered" evidence="1">
    <location>
        <begin position="1044"/>
        <end position="1063"/>
    </location>
</feature>
<sequence length="1211" mass="133041">MAVAYMCAMTSLALVPTALNLPNFLPSGFDFNVTLLLNLSVLYISHLTHLTMFTEAIASKGEVQALQGKLLHMPNNNVRVDTVFMETEKHIKELFEAINGDFNIALDQIVKAVEKVAKVKQLVAGIENMIQGSIQSTSIFNRTPGSRTPLKGSGSTSSPRQRAVPPMVAGHVLQPAMVPLPKLKVDWSDKRNNHLLTQDNGLNMTTIGEQSTPDTSEVSGEQHSPEPEETQSGTDDVATPDDSVAESQSQNELDTAVTPTRSGENTSRRYSMRCKAEASSEPSQSTENISLSTKGFGLMLPQEMWWCHVDAYVTPRARCGNVRVSCRVPPRKSTARGSGRRKSSGARASKASPAKASAEEQEVHTSTRDEDPLEGPSWLLDVGKKSWNSSTRYHRQRVKALKQKCAYDSSDEDDDGTKNIKTKPKARQRRFPKSRFTKKVYSPVTTPKASPLQSADQTYVDSPTSMLARIEALEAIGGRKSKRFLKSRKRNVIMDSLEGEDGEAPVSVEQDKKPDGGTTQGTQEVDAGAASLTVNNKEVPCNISLSISDSPEDFRGYNDVTCKIVANMDMTLPVSNPIIHENPATSQEKCTNNLQDDSKCTHFRKKFFKSKETELLEDVQEKQERTPFDKSMINESVVKMPPFSSTRTTEKENLPPPLAENSNGSMNLCEVSVVLEDVMKQPGHSQTPKRVHKVTQKGESQSDKCMSTRAPRKMSRVTRKTLQYTVNCNDEEESSKPKRVRKTKKQSKKEQTHNAADCIVDSTPNAAANPPDNELSIVEPVESGDKKAGNLLSDKTAKEADLSECFVVVHRKSIVESRVSVNNSGRTPKNAQECSNVLSDLQQQQQSPLKNRTNSQAQGEVEAAQDPPGHRGARLSRDTQRNSNHVDTKGECEENVLTGVESNEPETECVLQDAANPCDERILQGEESDVEVISAFKGFEGSEKVKKSRKTRGVVPDTECVGAAANSGTEKATKARSNRKEGSVEHSNEVQKATQGIGSAEDYPSEDGRRKRRAVSRVTSFKELGLKGKMRREETDTVLISRSAVKQRGRPRGKRGRGRGQAVVKCSSGGWGGTRHLQQQVQIFLKLPYEGGRAFRADALSEPLCSGAGKQVVDQGMGGHMRTVLTRPLLKPVPQLLQGYVAKRRQTVMADQPVNRPLIPTPTQGFHTNKNSGILNSHPARVLRMCRPFLISPVTQEGSCAPQVFPPLINT</sequence>
<reference evidence="2" key="1">
    <citation type="submission" date="2020-07" db="EMBL/GenBank/DDBJ databases">
        <title>The High-quality genome of the commercially important snow crab, Chionoecetes opilio.</title>
        <authorList>
            <person name="Jeong J.-H."/>
            <person name="Ryu S."/>
        </authorList>
    </citation>
    <scope>NUCLEOTIDE SEQUENCE</scope>
    <source>
        <strain evidence="2">MADBK_172401_WGS</strain>
        <tissue evidence="2">Digestive gland</tissue>
    </source>
</reference>
<evidence type="ECO:0000256" key="1">
    <source>
        <dbReference type="SAM" id="MobiDB-lite"/>
    </source>
</evidence>
<feature type="compositionally biased region" description="Polar residues" evidence="1">
    <location>
        <begin position="443"/>
        <end position="457"/>
    </location>
</feature>
<dbReference type="AlphaFoldDB" id="A0A8J4YFM4"/>
<feature type="compositionally biased region" description="Basic and acidic residues" evidence="1">
    <location>
        <begin position="978"/>
        <end position="989"/>
    </location>
</feature>
<name>A0A8J4YFM4_CHIOP</name>
<feature type="region of interest" description="Disordered" evidence="1">
    <location>
        <begin position="1154"/>
        <end position="1173"/>
    </location>
</feature>
<protein>
    <submittedName>
        <fullName evidence="2">Uncharacterized protein</fullName>
    </submittedName>
</protein>
<feature type="compositionally biased region" description="Basic residues" evidence="1">
    <location>
        <begin position="329"/>
        <end position="344"/>
    </location>
</feature>
<gene>
    <name evidence="2" type="ORF">GWK47_006753</name>
</gene>
<accession>A0A8J4YFM4</accession>
<feature type="compositionally biased region" description="Basic residues" evidence="1">
    <location>
        <begin position="420"/>
        <end position="438"/>
    </location>
</feature>
<feature type="region of interest" description="Disordered" evidence="1">
    <location>
        <begin position="681"/>
        <end position="716"/>
    </location>
</feature>
<comment type="caution">
    <text evidence="2">The sequence shown here is derived from an EMBL/GenBank/DDBJ whole genome shotgun (WGS) entry which is preliminary data.</text>
</comment>
<feature type="compositionally biased region" description="Basic residues" evidence="1">
    <location>
        <begin position="1045"/>
        <end position="1058"/>
    </location>
</feature>
<dbReference type="EMBL" id="JACEEZ010012826">
    <property type="protein sequence ID" value="KAG0720470.1"/>
    <property type="molecule type" value="Genomic_DNA"/>
</dbReference>
<feature type="compositionally biased region" description="Polar residues" evidence="1">
    <location>
        <begin position="194"/>
        <end position="222"/>
    </location>
</feature>
<feature type="region of interest" description="Disordered" evidence="1">
    <location>
        <begin position="641"/>
        <end position="663"/>
    </location>
</feature>
<feature type="compositionally biased region" description="Low complexity" evidence="1">
    <location>
        <begin position="345"/>
        <end position="356"/>
    </location>
</feature>
<evidence type="ECO:0000313" key="3">
    <source>
        <dbReference type="Proteomes" id="UP000770661"/>
    </source>
</evidence>
<keyword evidence="3" id="KW-1185">Reference proteome</keyword>
<feature type="region of interest" description="Disordered" evidence="1">
    <location>
        <begin position="495"/>
        <end position="523"/>
    </location>
</feature>
<feature type="compositionally biased region" description="Polar residues" evidence="1">
    <location>
        <begin position="1161"/>
        <end position="1173"/>
    </location>
</feature>
<feature type="region of interest" description="Disordered" evidence="1">
    <location>
        <begin position="138"/>
        <end position="163"/>
    </location>
</feature>
<evidence type="ECO:0000313" key="2">
    <source>
        <dbReference type="EMBL" id="KAG0720470.1"/>
    </source>
</evidence>
<organism evidence="2 3">
    <name type="scientific">Chionoecetes opilio</name>
    <name type="common">Atlantic snow crab</name>
    <name type="synonym">Cancer opilio</name>
    <dbReference type="NCBI Taxonomy" id="41210"/>
    <lineage>
        <taxon>Eukaryota</taxon>
        <taxon>Metazoa</taxon>
        <taxon>Ecdysozoa</taxon>
        <taxon>Arthropoda</taxon>
        <taxon>Crustacea</taxon>
        <taxon>Multicrustacea</taxon>
        <taxon>Malacostraca</taxon>
        <taxon>Eumalacostraca</taxon>
        <taxon>Eucarida</taxon>
        <taxon>Decapoda</taxon>
        <taxon>Pleocyemata</taxon>
        <taxon>Brachyura</taxon>
        <taxon>Eubrachyura</taxon>
        <taxon>Majoidea</taxon>
        <taxon>Majidae</taxon>
        <taxon>Chionoecetes</taxon>
    </lineage>
</organism>
<feature type="region of interest" description="Disordered" evidence="1">
    <location>
        <begin position="728"/>
        <end position="790"/>
    </location>
</feature>